<dbReference type="InterPro" id="IPR019734">
    <property type="entry name" value="TPR_rpt"/>
</dbReference>
<evidence type="ECO:0000313" key="3">
    <source>
        <dbReference type="Proteomes" id="UP000475582"/>
    </source>
</evidence>
<organism evidence="2 3">
    <name type="scientific">Duganella radicis</name>
    <dbReference type="NCBI Taxonomy" id="551988"/>
    <lineage>
        <taxon>Bacteria</taxon>
        <taxon>Pseudomonadati</taxon>
        <taxon>Pseudomonadota</taxon>
        <taxon>Betaproteobacteria</taxon>
        <taxon>Burkholderiales</taxon>
        <taxon>Oxalobacteraceae</taxon>
        <taxon>Telluria group</taxon>
        <taxon>Duganella</taxon>
    </lineage>
</organism>
<dbReference type="InterPro" id="IPR011990">
    <property type="entry name" value="TPR-like_helical_dom_sf"/>
</dbReference>
<accession>A0A6L6PQU7</accession>
<gene>
    <name evidence="2" type="ORF">GM676_28340</name>
</gene>
<dbReference type="SUPFAM" id="SSF48452">
    <property type="entry name" value="TPR-like"/>
    <property type="match status" value="1"/>
</dbReference>
<comment type="caution">
    <text evidence="2">The sequence shown here is derived from an EMBL/GenBank/DDBJ whole genome shotgun (WGS) entry which is preliminary data.</text>
</comment>
<name>A0A6L6PQU7_9BURK</name>
<protein>
    <submittedName>
        <fullName evidence="2">Uncharacterized protein</fullName>
    </submittedName>
</protein>
<keyword evidence="1" id="KW-0802">TPR repeat</keyword>
<dbReference type="EMBL" id="WNKY01000057">
    <property type="protein sequence ID" value="MTV41468.1"/>
    <property type="molecule type" value="Genomic_DNA"/>
</dbReference>
<dbReference type="AlphaFoldDB" id="A0A6L6PQU7"/>
<dbReference type="PROSITE" id="PS50005">
    <property type="entry name" value="TPR"/>
    <property type="match status" value="1"/>
</dbReference>
<evidence type="ECO:0000256" key="1">
    <source>
        <dbReference type="PROSITE-ProRule" id="PRU00339"/>
    </source>
</evidence>
<keyword evidence="3" id="KW-1185">Reference proteome</keyword>
<sequence length="195" mass="20607">MTNNTTLAMLDQPELQQLAINASTAGDSASAIAYLKEAVSRADATAIAHYLLGAEYAQIQMYPRAIGEMEAAIALDPALSIARLQLGLLWLGANDNARAADVLQPLTELADTQALHHFGAGLLHLIREEKAEAVCSLNAGVALNTAIPPLNLDMQKIVQQLEQDLPAANDAPQAAPAATDDGQHILLSAYTGLRH</sequence>
<dbReference type="Proteomes" id="UP000475582">
    <property type="component" value="Unassembled WGS sequence"/>
</dbReference>
<reference evidence="2 3" key="1">
    <citation type="submission" date="2019-11" db="EMBL/GenBank/DDBJ databases">
        <title>Type strains purchased from KCTC, JCM and DSMZ.</title>
        <authorList>
            <person name="Lu H."/>
        </authorList>
    </citation>
    <scope>NUCLEOTIDE SEQUENCE [LARGE SCALE GENOMIC DNA]</scope>
    <source>
        <strain evidence="2 3">KCTC 22382</strain>
    </source>
</reference>
<evidence type="ECO:0000313" key="2">
    <source>
        <dbReference type="EMBL" id="MTV41468.1"/>
    </source>
</evidence>
<dbReference type="RefSeq" id="WP_155467658.1">
    <property type="nucleotide sequence ID" value="NZ_WNKY01000057.1"/>
</dbReference>
<dbReference type="OrthoDB" id="8776071at2"/>
<proteinExistence type="predicted"/>
<dbReference type="Gene3D" id="1.25.40.10">
    <property type="entry name" value="Tetratricopeptide repeat domain"/>
    <property type="match status" value="1"/>
</dbReference>
<feature type="repeat" description="TPR" evidence="1">
    <location>
        <begin position="46"/>
        <end position="79"/>
    </location>
</feature>